<comment type="similarity">
    <text evidence="1 2">Belongs to the small heat shock protein (HSP20) family.</text>
</comment>
<dbReference type="OMA" id="HSARTYH"/>
<dbReference type="FunFam" id="2.60.40.790:FF:000123">
    <property type="match status" value="1"/>
</dbReference>
<dbReference type="EMBL" id="JABWAD010000059">
    <property type="protein sequence ID" value="KAF6065236.1"/>
    <property type="molecule type" value="Genomic_DNA"/>
</dbReference>
<evidence type="ECO:0000313" key="5">
    <source>
        <dbReference type="EMBL" id="KAF6065236.1"/>
    </source>
</evidence>
<protein>
    <submittedName>
        <fullName evidence="5">Small heat shock protein 21</fullName>
    </submittedName>
</protein>
<dbReference type="AlphaFoldDB" id="A0A8H6BXM8"/>
<evidence type="ECO:0000256" key="2">
    <source>
        <dbReference type="RuleBase" id="RU003616"/>
    </source>
</evidence>
<proteinExistence type="inferred from homology"/>
<sequence length="189" mass="21495">MSWFGFFDPDFDDFFGRPRKYATEVPPNFNPRKIAQGDNGKGQQVSRYGAGAGHPHRALARRDDFFDDFWKNFSSGKYFVGFDDNVKTTEESDKYVVSYDQENLSPDEVNVDFDKQENELIITVTQETEKDGTKKSSTFHSNLKFEKPVNFDDISAEIGEQGVQVTLPKVHADHEKIVNIPISKAAAKK</sequence>
<dbReference type="PROSITE" id="PS01031">
    <property type="entry name" value="SHSP"/>
    <property type="match status" value="1"/>
</dbReference>
<dbReference type="Pfam" id="PF00011">
    <property type="entry name" value="HSP20"/>
    <property type="match status" value="1"/>
</dbReference>
<dbReference type="Proteomes" id="UP000536275">
    <property type="component" value="Unassembled WGS sequence"/>
</dbReference>
<dbReference type="Gene3D" id="2.60.40.790">
    <property type="match status" value="1"/>
</dbReference>
<dbReference type="CDD" id="cd00298">
    <property type="entry name" value="ACD_sHsps_p23-like"/>
    <property type="match status" value="1"/>
</dbReference>
<feature type="region of interest" description="Disordered" evidence="3">
    <location>
        <begin position="26"/>
        <end position="53"/>
    </location>
</feature>
<comment type="caution">
    <text evidence="5">The sequence shown here is derived from an EMBL/GenBank/DDBJ whole genome shotgun (WGS) entry which is preliminary data.</text>
</comment>
<dbReference type="InterPro" id="IPR002068">
    <property type="entry name" value="A-crystallin/Hsp20_dom"/>
</dbReference>
<name>A0A8H6BXM8_CANAX</name>
<dbReference type="InterPro" id="IPR008978">
    <property type="entry name" value="HSP20-like_chaperone"/>
</dbReference>
<dbReference type="SMR" id="A0A8H6BXM8"/>
<dbReference type="SUPFAM" id="SSF49764">
    <property type="entry name" value="HSP20-like chaperones"/>
    <property type="match status" value="1"/>
</dbReference>
<evidence type="ECO:0000259" key="4">
    <source>
        <dbReference type="PROSITE" id="PS01031"/>
    </source>
</evidence>
<feature type="domain" description="SHSP" evidence="4">
    <location>
        <begin position="77"/>
        <end position="183"/>
    </location>
</feature>
<reference evidence="5 6" key="1">
    <citation type="submission" date="2020-03" db="EMBL/GenBank/DDBJ databases">
        <title>FDA dAtabase for Regulatory Grade micrObial Sequences (FDA-ARGOS): Supporting development and validation of Infectious Disease Dx tests.</title>
        <authorList>
            <person name="Campos J."/>
            <person name="Goldberg B."/>
            <person name="Tallon L."/>
            <person name="Sadzewicz L."/>
            <person name="Vavikolanu K."/>
            <person name="Mehta A."/>
            <person name="Aluvathingal J."/>
            <person name="Nadendla S."/>
            <person name="Nandy P."/>
            <person name="Geyer C."/>
            <person name="Yan Y."/>
            <person name="Sichtig H."/>
        </authorList>
    </citation>
    <scope>NUCLEOTIDE SEQUENCE [LARGE SCALE GENOMIC DNA]</scope>
    <source>
        <strain evidence="5 6">FDAARGOS_656</strain>
    </source>
</reference>
<evidence type="ECO:0000313" key="6">
    <source>
        <dbReference type="Proteomes" id="UP000536275"/>
    </source>
</evidence>
<organism evidence="5 6">
    <name type="scientific">Candida albicans</name>
    <name type="common">Yeast</name>
    <dbReference type="NCBI Taxonomy" id="5476"/>
    <lineage>
        <taxon>Eukaryota</taxon>
        <taxon>Fungi</taxon>
        <taxon>Dikarya</taxon>
        <taxon>Ascomycota</taxon>
        <taxon>Saccharomycotina</taxon>
        <taxon>Pichiomycetes</taxon>
        <taxon>Debaryomycetaceae</taxon>
        <taxon>Candida/Lodderomyces clade</taxon>
        <taxon>Candida</taxon>
    </lineage>
</organism>
<evidence type="ECO:0000256" key="3">
    <source>
        <dbReference type="SAM" id="MobiDB-lite"/>
    </source>
</evidence>
<keyword evidence="5" id="KW-0346">Stress response</keyword>
<evidence type="ECO:0000256" key="1">
    <source>
        <dbReference type="PROSITE-ProRule" id="PRU00285"/>
    </source>
</evidence>
<accession>A0A8H6BXM8</accession>
<gene>
    <name evidence="5" type="primary">HSP21</name>
    <name evidence="5" type="ORF">FOB64_004995</name>
</gene>